<feature type="domain" description="Glycosyl transferase family 1" evidence="1">
    <location>
        <begin position="105"/>
        <end position="222"/>
    </location>
</feature>
<dbReference type="PANTHER" id="PTHR45947:SF3">
    <property type="entry name" value="SULFOQUINOVOSYL TRANSFERASE SQD2"/>
    <property type="match status" value="1"/>
</dbReference>
<dbReference type="KEGG" id="abae:CL176_04405"/>
<dbReference type="SUPFAM" id="SSF53756">
    <property type="entry name" value="UDP-Glycosyltransferase/glycogen phosphorylase"/>
    <property type="match status" value="1"/>
</dbReference>
<proteinExistence type="predicted"/>
<dbReference type="OrthoDB" id="9806653at2"/>
<evidence type="ECO:0000313" key="2">
    <source>
        <dbReference type="EMBL" id="AXY25298.1"/>
    </source>
</evidence>
<dbReference type="PANTHER" id="PTHR45947">
    <property type="entry name" value="SULFOQUINOVOSYL TRANSFERASE SQD2"/>
    <property type="match status" value="1"/>
</dbReference>
<dbReference type="EMBL" id="CP023434">
    <property type="protein sequence ID" value="AXY25298.1"/>
    <property type="molecule type" value="Genomic_DNA"/>
</dbReference>
<dbReference type="AlphaFoldDB" id="A0A347WJP1"/>
<reference evidence="2 3" key="1">
    <citation type="submission" date="2017-09" db="EMBL/GenBank/DDBJ databases">
        <title>Complete genome sequence of Oxytococcus suis strain ZY16052.</title>
        <authorList>
            <person name="Li F."/>
        </authorList>
    </citation>
    <scope>NUCLEOTIDE SEQUENCE [LARGE SCALE GENOMIC DNA]</scope>
    <source>
        <strain evidence="2 3">ZY16052</strain>
    </source>
</reference>
<organism evidence="2 3">
    <name type="scientific">Suicoccus acidiformans</name>
    <dbReference type="NCBI Taxonomy" id="2036206"/>
    <lineage>
        <taxon>Bacteria</taxon>
        <taxon>Bacillati</taxon>
        <taxon>Bacillota</taxon>
        <taxon>Bacilli</taxon>
        <taxon>Lactobacillales</taxon>
        <taxon>Aerococcaceae</taxon>
        <taxon>Suicoccus</taxon>
    </lineage>
</organism>
<dbReference type="GO" id="GO:0016757">
    <property type="term" value="F:glycosyltransferase activity"/>
    <property type="evidence" value="ECO:0007669"/>
    <property type="project" value="InterPro"/>
</dbReference>
<gene>
    <name evidence="2" type="ORF">CL176_04405</name>
</gene>
<dbReference type="Proteomes" id="UP000263232">
    <property type="component" value="Chromosome"/>
</dbReference>
<evidence type="ECO:0000259" key="1">
    <source>
        <dbReference type="Pfam" id="PF00534"/>
    </source>
</evidence>
<protein>
    <recommendedName>
        <fullName evidence="1">Glycosyl transferase family 1 domain-containing protein</fullName>
    </recommendedName>
</protein>
<dbReference type="InterPro" id="IPR001296">
    <property type="entry name" value="Glyco_trans_1"/>
</dbReference>
<dbReference type="Gene3D" id="3.40.50.2000">
    <property type="entry name" value="Glycogen Phosphorylase B"/>
    <property type="match status" value="2"/>
</dbReference>
<dbReference type="InterPro" id="IPR050194">
    <property type="entry name" value="Glycosyltransferase_grp1"/>
</dbReference>
<accession>A0A347WJP1</accession>
<name>A0A347WJP1_9LACT</name>
<sequence>MRDLNQIIHDNNYDIIHIHGNSRTLTTELYVCKRNKIEKRVVHAHSSSTKHPLLHKGLKKPFESLTQYNLSVSKEAGKFLFDQQCYQILPNGINVKNYKYNENKRKSLRKKYQIKDNEIVIGHVGELNKNKNQQYLINLIEILSKEDYRLILIGEGEDRDFLEMEISKKGLDKKVKLLGKLDNVYDWLNVFDLFVFPSLTEGLTLAVLEAQANGLKCYVSDTISEEVNVTQTLEIFNLSDSIDVLANKIRTNKRAKVRSHVKKCIKKFLNQTLT</sequence>
<dbReference type="Pfam" id="PF00534">
    <property type="entry name" value="Glycos_transf_1"/>
    <property type="match status" value="1"/>
</dbReference>
<keyword evidence="3" id="KW-1185">Reference proteome</keyword>
<evidence type="ECO:0000313" key="3">
    <source>
        <dbReference type="Proteomes" id="UP000263232"/>
    </source>
</evidence>